<keyword evidence="8" id="KW-1185">Reference proteome</keyword>
<evidence type="ECO:0000256" key="3">
    <source>
        <dbReference type="ARBA" id="ARBA00022801"/>
    </source>
</evidence>
<comment type="caution">
    <text evidence="7">The sequence shown here is derived from an EMBL/GenBank/DDBJ whole genome shotgun (WGS) entry which is preliminary data.</text>
</comment>
<keyword evidence="2" id="KW-0645">Protease</keyword>
<dbReference type="InterPro" id="IPR028889">
    <property type="entry name" value="USP"/>
</dbReference>
<evidence type="ECO:0000259" key="6">
    <source>
        <dbReference type="PROSITE" id="PS50600"/>
    </source>
</evidence>
<dbReference type="PROSITE" id="PS00973">
    <property type="entry name" value="USP_2"/>
    <property type="match status" value="1"/>
</dbReference>
<dbReference type="InterPro" id="IPR003653">
    <property type="entry name" value="Peptidase_C48_C"/>
</dbReference>
<reference evidence="7 8" key="1">
    <citation type="submission" date="2022-05" db="EMBL/GenBank/DDBJ databases">
        <authorList>
            <consortium name="Genoscope - CEA"/>
            <person name="William W."/>
        </authorList>
    </citation>
    <scope>NUCLEOTIDE SEQUENCE [LARGE SCALE GENOMIC DNA]</scope>
</reference>
<evidence type="ECO:0000256" key="2">
    <source>
        <dbReference type="ARBA" id="ARBA00022670"/>
    </source>
</evidence>
<feature type="compositionally biased region" description="Low complexity" evidence="4">
    <location>
        <begin position="550"/>
        <end position="562"/>
    </location>
</feature>
<evidence type="ECO:0000256" key="1">
    <source>
        <dbReference type="ARBA" id="ARBA00005234"/>
    </source>
</evidence>
<feature type="domain" description="USP" evidence="5">
    <location>
        <begin position="1"/>
        <end position="234"/>
    </location>
</feature>
<comment type="similarity">
    <text evidence="1">Belongs to the peptidase C48 family.</text>
</comment>
<protein>
    <submittedName>
        <fullName evidence="7">Uncharacterized protein</fullName>
    </submittedName>
</protein>
<feature type="compositionally biased region" description="Polar residues" evidence="4">
    <location>
        <begin position="646"/>
        <end position="729"/>
    </location>
</feature>
<dbReference type="InterPro" id="IPR038765">
    <property type="entry name" value="Papain-like_cys_pep_sf"/>
</dbReference>
<keyword evidence="3" id="KW-0378">Hydrolase</keyword>
<dbReference type="PROSITE" id="PS50235">
    <property type="entry name" value="USP_3"/>
    <property type="match status" value="1"/>
</dbReference>
<feature type="compositionally biased region" description="Polar residues" evidence="4">
    <location>
        <begin position="737"/>
        <end position="754"/>
    </location>
</feature>
<evidence type="ECO:0000313" key="8">
    <source>
        <dbReference type="Proteomes" id="UP001159405"/>
    </source>
</evidence>
<sequence>MSMLPNINSRFQKGAQQCAAEFFQEYCRYLGYRFNECQNNGVIPQHIDLSYLKTFFFNLRSEILCLKCNTVSCNSSMETLLPLHLAQGSSLQELVKAHSQPVQLETPYMCYNCKDQTEAWKRLVIGKVPNTICLQLLRFNSSGDKIKQTVKYDETLTLTEVSGVDKSGSTGSALVPYELVAVVVHLGNNLSSGHYVCFMKRNGLWYCADDARIKECTAFEATSQQAYLLFYEKADACDVPEVEVPHNLSSFPSATDSKQNPSKENMQIQQATPPSFYITEPCFDVQTAAVCKTAKGSPALQYMSICDSEKEQAELIVTMGHTIQDHPRTKGWQEQDLRRLLPGQEEEGSWLNNFVLNKIFLLIEEKATAVGNKVRTLNSDIFTRMITSSTETFKKYNFHQLYPNIFDSEVILAPFNHGRHWCLVVVSMKEKMSIYLDSLYNGAGAKMAFSRMNNFLTSSASILGRNWDMHDWKYFAIPSSDIPQQLNSDDCGVFVAKWAQHISVGLPLDFSHPDIVNFRYSLILDIARNALSMDIKVPSTQTRKETLKRTTAASSQMSTTSTPHRVSMTNETSVSDKVTPATSPINQASAAKQTSLSNKARPTTKPISQAYSAKQTSLANKATPTTSPKSQASASQQTSASNKANPTTSPNSKVSTGKQTSVSQKANPTASPNSQVSAPKQTSLPNKATAATTPNSQASTTEQTSGSKTANAATSPNSQAPSSNPTSVFNKAPLTTKPISQTSGTTNHSNTDHSYFQPLPTKKRKLDPTVLPHNVSAILPHEYQYKCLQYEELPGEMIQDSFRVQFCIKDIACKEDVDKWLSKLATSSNIKYNTESGGHARKGKRVLFAGQYICQCKREKINQKTRRC</sequence>
<dbReference type="InterPro" id="IPR018200">
    <property type="entry name" value="USP_CS"/>
</dbReference>
<evidence type="ECO:0000256" key="4">
    <source>
        <dbReference type="SAM" id="MobiDB-lite"/>
    </source>
</evidence>
<dbReference type="Pfam" id="PF02902">
    <property type="entry name" value="Peptidase_C48"/>
    <property type="match status" value="1"/>
</dbReference>
<dbReference type="Proteomes" id="UP001159405">
    <property type="component" value="Unassembled WGS sequence"/>
</dbReference>
<feature type="domain" description="Ubiquitin-like protease family profile" evidence="6">
    <location>
        <begin position="330"/>
        <end position="502"/>
    </location>
</feature>
<evidence type="ECO:0000259" key="5">
    <source>
        <dbReference type="PROSITE" id="PS50235"/>
    </source>
</evidence>
<dbReference type="Gene3D" id="3.90.70.10">
    <property type="entry name" value="Cysteine proteinases"/>
    <property type="match status" value="1"/>
</dbReference>
<gene>
    <name evidence="7" type="ORF">PLOB_00020167</name>
</gene>
<feature type="compositionally biased region" description="Polar residues" evidence="4">
    <location>
        <begin position="563"/>
        <end position="620"/>
    </location>
</feature>
<dbReference type="InterPro" id="IPR050164">
    <property type="entry name" value="Peptidase_C19"/>
</dbReference>
<dbReference type="EMBL" id="CALNXK010000235">
    <property type="protein sequence ID" value="CAH3178108.1"/>
    <property type="molecule type" value="Genomic_DNA"/>
</dbReference>
<dbReference type="SUPFAM" id="SSF54001">
    <property type="entry name" value="Cysteine proteinases"/>
    <property type="match status" value="2"/>
</dbReference>
<organism evidence="7 8">
    <name type="scientific">Porites lobata</name>
    <dbReference type="NCBI Taxonomy" id="104759"/>
    <lineage>
        <taxon>Eukaryota</taxon>
        <taxon>Metazoa</taxon>
        <taxon>Cnidaria</taxon>
        <taxon>Anthozoa</taxon>
        <taxon>Hexacorallia</taxon>
        <taxon>Scleractinia</taxon>
        <taxon>Fungiina</taxon>
        <taxon>Poritidae</taxon>
        <taxon>Porites</taxon>
    </lineage>
</organism>
<feature type="region of interest" description="Disordered" evidence="4">
    <location>
        <begin position="539"/>
        <end position="764"/>
    </location>
</feature>
<feature type="region of interest" description="Disordered" evidence="4">
    <location>
        <begin position="248"/>
        <end position="268"/>
    </location>
</feature>
<accession>A0ABN8RH39</accession>
<proteinExistence type="inferred from homology"/>
<evidence type="ECO:0000313" key="7">
    <source>
        <dbReference type="EMBL" id="CAH3178108.1"/>
    </source>
</evidence>
<dbReference type="PANTHER" id="PTHR24006">
    <property type="entry name" value="UBIQUITIN CARBOXYL-TERMINAL HYDROLASE"/>
    <property type="match status" value="1"/>
</dbReference>
<name>A0ABN8RH39_9CNID</name>
<dbReference type="PROSITE" id="PS50600">
    <property type="entry name" value="ULP_PROTEASE"/>
    <property type="match status" value="1"/>
</dbReference>
<dbReference type="Gene3D" id="3.40.395.10">
    <property type="entry name" value="Adenoviral Proteinase, Chain A"/>
    <property type="match status" value="1"/>
</dbReference>
<feature type="compositionally biased region" description="Low complexity" evidence="4">
    <location>
        <begin position="622"/>
        <end position="645"/>
    </location>
</feature>